<organism evidence="1 2">
    <name type="scientific">Gluconacetobacter diazotrophicus (strain ATCC 49037 / DSM 5601 / CCUG 37298 / CIP 103539 / LMG 7603 / PAl5)</name>
    <dbReference type="NCBI Taxonomy" id="272568"/>
    <lineage>
        <taxon>Bacteria</taxon>
        <taxon>Pseudomonadati</taxon>
        <taxon>Pseudomonadota</taxon>
        <taxon>Alphaproteobacteria</taxon>
        <taxon>Acetobacterales</taxon>
        <taxon>Acetobacteraceae</taxon>
        <taxon>Gluconacetobacter</taxon>
    </lineage>
</organism>
<name>A9HQP5_GLUDA</name>
<evidence type="ECO:0000313" key="1">
    <source>
        <dbReference type="EMBL" id="CAP56774.1"/>
    </source>
</evidence>
<reference evidence="1 2" key="1">
    <citation type="journal article" date="2009" name="BMC Genomics">
        <title>Complete genome sequence of the sugarcane nitrogen-fixing endophyte Gluconacetobacter diazotrophicus Pal5.</title>
        <authorList>
            <person name="Bertalan M."/>
            <person name="Albano R."/>
            <person name="Padua V."/>
            <person name="Rouws L."/>
            <person name="Rojas C."/>
            <person name="Hemerly A."/>
            <person name="Teixeira K."/>
            <person name="Schwab S."/>
            <person name="Araujo J."/>
            <person name="Oliveira A."/>
            <person name="Franca L."/>
            <person name="Magalhaes V."/>
            <person name="Alqueres S."/>
            <person name="Cardoso A."/>
            <person name="Almeida W."/>
            <person name="Loureiro M.M."/>
            <person name="Nogueira E."/>
            <person name="Cidade D."/>
            <person name="Oliveira D."/>
            <person name="Simao T."/>
            <person name="Macedo J."/>
            <person name="Valadao A."/>
            <person name="Dreschsel M."/>
            <person name="Freitas F."/>
            <person name="Vidal M."/>
            <person name="Guedes H."/>
            <person name="Rodrigues E."/>
            <person name="Meneses C."/>
            <person name="Brioso P."/>
            <person name="Pozzer L."/>
            <person name="Figueiredo D."/>
            <person name="Montano H."/>
            <person name="Junior J."/>
            <person name="Filho G."/>
            <person name="Flores V."/>
            <person name="Ferreira B."/>
            <person name="Branco A."/>
            <person name="Gonzalez P."/>
            <person name="Guillobel H."/>
            <person name="Lemos M."/>
            <person name="Seibel L."/>
            <person name="Macedo J."/>
            <person name="Alves-Ferreira M."/>
            <person name="Sachetto-Martins G."/>
            <person name="Coelho A."/>
            <person name="Santos E."/>
            <person name="Amaral G."/>
            <person name="Neves A."/>
            <person name="Pacheco A.B."/>
            <person name="Carvalho D."/>
            <person name="Lery L."/>
            <person name="Bisch P."/>
            <person name="Rossle S.C."/>
            <person name="Urmenyi T."/>
            <person name="Kruger W.V."/>
            <person name="Martins O."/>
            <person name="Baldani J.I."/>
            <person name="Ferreira P.C."/>
        </authorList>
    </citation>
    <scope>NUCLEOTIDE SEQUENCE [LARGE SCALE GENOMIC DNA]</scope>
    <source>
        <strain evidence="2">ATCC 49037 / DSM 5601 / CCUG 37298 / CIP 103539 / LMG 7603 / PAl5</strain>
    </source>
</reference>
<dbReference type="Proteomes" id="UP000001176">
    <property type="component" value="Chromosome"/>
</dbReference>
<dbReference type="EMBL" id="AM889285">
    <property type="protein sequence ID" value="CAP56774.1"/>
    <property type="molecule type" value="Genomic_DNA"/>
</dbReference>
<evidence type="ECO:0000313" key="2">
    <source>
        <dbReference type="Proteomes" id="UP000001176"/>
    </source>
</evidence>
<proteinExistence type="predicted"/>
<dbReference type="KEGG" id="gdi:GDI2831"/>
<dbReference type="AlphaFoldDB" id="A9HQP5"/>
<protein>
    <submittedName>
        <fullName evidence="1">Uncharacterized protein</fullName>
    </submittedName>
</protein>
<accession>A9HQP5</accession>
<sequence>MIIFAPPCLVASESSGLDGDPNCWPRAQAAAWGLCGRATSEKLDSLNFGAECAAAHDGPLTPGPLYVRFGVIGGDSCDRILTELRATHRLASEVPVRITAILVEKAAGTSLDVRNEILLRVADGGVLETLHPDE</sequence>
<gene>
    <name evidence="1" type="ordered locus">GDI2831</name>
</gene>
<keyword evidence="2" id="KW-1185">Reference proteome</keyword>